<evidence type="ECO:0008006" key="3">
    <source>
        <dbReference type="Google" id="ProtNLM"/>
    </source>
</evidence>
<accession>A0ABQ0GW32</accession>
<dbReference type="Proteomes" id="UP001628091">
    <property type="component" value="Unassembled WGS sequence"/>
</dbReference>
<comment type="caution">
    <text evidence="1">The sequence shown here is derived from an EMBL/GenBank/DDBJ whole genome shotgun (WGS) entry which is preliminary data.</text>
</comment>
<reference evidence="1 2" key="1">
    <citation type="submission" date="2024-10" db="EMBL/GenBank/DDBJ databases">
        <title>Isolation, draft genome sequencing and identification of Phyllobacterium sp. NSA23, isolated from leaf soil.</title>
        <authorList>
            <person name="Akita H."/>
        </authorList>
    </citation>
    <scope>NUCLEOTIDE SEQUENCE [LARGE SCALE GENOMIC DNA]</scope>
    <source>
        <strain evidence="1 2">NSA23</strain>
    </source>
</reference>
<sequence>MNKAIVVFSIAMGIVGAELTLASAQSFDNGGFQCGVSPVRIEGMLPVPIPEGLTCVDAG</sequence>
<keyword evidence="2" id="KW-1185">Reference proteome</keyword>
<evidence type="ECO:0000313" key="2">
    <source>
        <dbReference type="Proteomes" id="UP001628091"/>
    </source>
</evidence>
<dbReference type="EMBL" id="BAAFZP010000001">
    <property type="protein sequence ID" value="GAB1580879.1"/>
    <property type="molecule type" value="Genomic_DNA"/>
</dbReference>
<gene>
    <name evidence="1" type="ORF">PPNSA23_08220</name>
</gene>
<evidence type="ECO:0000313" key="1">
    <source>
        <dbReference type="EMBL" id="GAB1580879.1"/>
    </source>
</evidence>
<protein>
    <recommendedName>
        <fullName evidence="3">Porin</fullName>
    </recommendedName>
</protein>
<name>A0ABQ0GW32_9HYPH</name>
<organism evidence="1 2">
    <name type="scientific">Phyllobacterium phragmitis</name>
    <dbReference type="NCBI Taxonomy" id="2670329"/>
    <lineage>
        <taxon>Bacteria</taxon>
        <taxon>Pseudomonadati</taxon>
        <taxon>Pseudomonadota</taxon>
        <taxon>Alphaproteobacteria</taxon>
        <taxon>Hyphomicrobiales</taxon>
        <taxon>Phyllobacteriaceae</taxon>
        <taxon>Phyllobacterium</taxon>
    </lineage>
</organism>
<proteinExistence type="predicted"/>